<feature type="compositionally biased region" description="Pro residues" evidence="1">
    <location>
        <begin position="72"/>
        <end position="82"/>
    </location>
</feature>
<evidence type="ECO:0000313" key="2">
    <source>
        <dbReference type="EMBL" id="CAI9149034.1"/>
    </source>
</evidence>
<keyword evidence="3" id="KW-1185">Reference proteome</keyword>
<evidence type="ECO:0000256" key="1">
    <source>
        <dbReference type="SAM" id="MobiDB-lite"/>
    </source>
</evidence>
<reference evidence="2" key="1">
    <citation type="submission" date="2023-04" db="EMBL/GenBank/DDBJ databases">
        <authorList>
            <consortium name="ELIXIR-Norway"/>
        </authorList>
    </citation>
    <scope>NUCLEOTIDE SEQUENCE [LARGE SCALE GENOMIC DNA]</scope>
</reference>
<proteinExistence type="predicted"/>
<accession>A0ABN8XJJ6</accession>
<dbReference type="EMBL" id="CATKSN020000074">
    <property type="protein sequence ID" value="CAI9149034.1"/>
    <property type="molecule type" value="Genomic_DNA"/>
</dbReference>
<feature type="region of interest" description="Disordered" evidence="1">
    <location>
        <begin position="52"/>
        <end position="130"/>
    </location>
</feature>
<feature type="region of interest" description="Disordered" evidence="1">
    <location>
        <begin position="1"/>
        <end position="33"/>
    </location>
</feature>
<organism evidence="2 3">
    <name type="scientific">Rangifer tarandus platyrhynchus</name>
    <name type="common">Svalbard reindeer</name>
    <dbReference type="NCBI Taxonomy" id="3082113"/>
    <lineage>
        <taxon>Eukaryota</taxon>
        <taxon>Metazoa</taxon>
        <taxon>Chordata</taxon>
        <taxon>Craniata</taxon>
        <taxon>Vertebrata</taxon>
        <taxon>Euteleostomi</taxon>
        <taxon>Mammalia</taxon>
        <taxon>Eutheria</taxon>
        <taxon>Laurasiatheria</taxon>
        <taxon>Artiodactyla</taxon>
        <taxon>Ruminantia</taxon>
        <taxon>Pecora</taxon>
        <taxon>Cervidae</taxon>
        <taxon>Odocoileinae</taxon>
        <taxon>Rangifer</taxon>
    </lineage>
</organism>
<name>A0ABN8XJJ6_RANTA</name>
<feature type="compositionally biased region" description="Low complexity" evidence="1">
    <location>
        <begin position="104"/>
        <end position="124"/>
    </location>
</feature>
<sequence>MALKADPRSPPRSSTKPLARNSRPSEVTLVLTPGPRRELTHFSSKSFRYCLTWGTRGHQPPPGCPGHAAMGPSPPAPAPAPTDLPGGAEATLPRARRESTLRTSSSCSAPSPASAPPASAASSGAGSGHS</sequence>
<evidence type="ECO:0000313" key="3">
    <source>
        <dbReference type="Proteomes" id="UP001176941"/>
    </source>
</evidence>
<protein>
    <submittedName>
        <fullName evidence="2">Uncharacterized protein</fullName>
    </submittedName>
</protein>
<comment type="caution">
    <text evidence="2">The sequence shown here is derived from an EMBL/GenBank/DDBJ whole genome shotgun (WGS) entry which is preliminary data.</text>
</comment>
<dbReference type="Proteomes" id="UP001176941">
    <property type="component" value="Unassembled WGS sequence"/>
</dbReference>
<gene>
    <name evidence="2" type="ORF">MRATA1EN1_LOCUS30652</name>
</gene>